<dbReference type="Proteomes" id="UP000192276">
    <property type="component" value="Unassembled WGS sequence"/>
</dbReference>
<dbReference type="STRING" id="550983.A4R26_32015"/>
<evidence type="ECO:0008006" key="3">
    <source>
        <dbReference type="Google" id="ProtNLM"/>
    </source>
</evidence>
<organism evidence="1 2">
    <name type="scientific">Niastella populi</name>
    <dbReference type="NCBI Taxonomy" id="550983"/>
    <lineage>
        <taxon>Bacteria</taxon>
        <taxon>Pseudomonadati</taxon>
        <taxon>Bacteroidota</taxon>
        <taxon>Chitinophagia</taxon>
        <taxon>Chitinophagales</taxon>
        <taxon>Chitinophagaceae</taxon>
        <taxon>Niastella</taxon>
    </lineage>
</organism>
<gene>
    <name evidence="1" type="ORF">A4R26_32015</name>
</gene>
<comment type="caution">
    <text evidence="1">The sequence shown here is derived from an EMBL/GenBank/DDBJ whole genome shotgun (WGS) entry which is preliminary data.</text>
</comment>
<keyword evidence="2" id="KW-1185">Reference proteome</keyword>
<dbReference type="AlphaFoldDB" id="A0A1V9EKE8"/>
<dbReference type="InterPro" id="IPR036514">
    <property type="entry name" value="SGNH_hydro_sf"/>
</dbReference>
<name>A0A1V9EKE8_9BACT</name>
<dbReference type="OrthoDB" id="9046326at2"/>
<dbReference type="SUPFAM" id="SSF52266">
    <property type="entry name" value="SGNH hydrolase"/>
    <property type="match status" value="1"/>
</dbReference>
<dbReference type="RefSeq" id="WP_081171074.1">
    <property type="nucleotide sequence ID" value="NZ_LWBP01000246.1"/>
</dbReference>
<dbReference type="GO" id="GO:0016788">
    <property type="term" value="F:hydrolase activity, acting on ester bonds"/>
    <property type="evidence" value="ECO:0007669"/>
    <property type="project" value="UniProtKB-ARBA"/>
</dbReference>
<reference evidence="2" key="1">
    <citation type="submission" date="2016-04" db="EMBL/GenBank/DDBJ databases">
        <authorList>
            <person name="Chen L."/>
            <person name="Zhuang W."/>
            <person name="Wang G."/>
        </authorList>
    </citation>
    <scope>NUCLEOTIDE SEQUENCE [LARGE SCALE GENOMIC DNA]</scope>
    <source>
        <strain evidence="2">208</strain>
    </source>
</reference>
<dbReference type="Gene3D" id="3.40.50.1110">
    <property type="entry name" value="SGNH hydrolase"/>
    <property type="match status" value="1"/>
</dbReference>
<accession>A0A1V9EKE8</accession>
<evidence type="ECO:0000313" key="2">
    <source>
        <dbReference type="Proteomes" id="UP000192276"/>
    </source>
</evidence>
<evidence type="ECO:0000313" key="1">
    <source>
        <dbReference type="EMBL" id="OQP46414.1"/>
    </source>
</evidence>
<proteinExistence type="predicted"/>
<protein>
    <recommendedName>
        <fullName evidence="3">SGNH hydrolase-type esterase domain-containing protein</fullName>
    </recommendedName>
</protein>
<dbReference type="EMBL" id="LWBP01000246">
    <property type="protein sequence ID" value="OQP46414.1"/>
    <property type="molecule type" value="Genomic_DNA"/>
</dbReference>
<sequence length="722" mass="81522">MKENFNSRKELTDSMANAIYHGEMSNEKIAGLLSKLNKDSKSPPNREAKTNEKKVGIFTLRNIDGENCFVRDQKFKADFPYWNKTMNVIKEKSPKKKRVVLLGESVARGWLYEPLHAPAEVLEDILHQHFSQDIEVVDLAVTSINAREILELCEEALALSPDAFVIYAGNNWKQSVIACLTDAEGYEIYRELVSGKPGYAVISTLVSKAFSRMVDIFFIQLKRITSGRNLEMVFIIPAFNLMDFQSSEIEKEMFMPNLKARAWMQARAQGLNFLEKNDLESLAKLAQELIDLNSFHSLGYEWLAKCKLAAGDLKSAKKLLETACQTAIYRVTSTSSRFFVGLKEPIVKNCHANKVHYVTMDEVFEQHLNGGLPDRTLFLDYSHLTIKGIELSMIACAKTLIKAWSGAEAEPQIDSYEIKCDPQMASTAHFLAAMHNNLCGQSFEIIDYHCRKAFEYDKRILSKMNAYIRMSLSKTPWKINKESLAFVGNNLIQMGMFRYEPHAKIHSALLRSIGKILRENNLAEDLDVILLEEHTISGEETDLLTTKYAADSMLCMTELLAKEKGFYSEIKLESKFYFVASFQHSVLAKLTYRVPGGSADKIKLVVNGKLQVELPAHPKWSTHSFDIPLSDLQSGINELSIHWVLPSSGTGKNKPMTSITDLNEVISPVLGEIQALSVREEEHLLSKPSINNLSEVINIFSGEEIERDRSGDLFVEGEELII</sequence>